<dbReference type="AlphaFoldDB" id="A0A3Q0EJ75"/>
<dbReference type="KEGG" id="csyr:103272708"/>
<dbReference type="RefSeq" id="XP_021574320.1">
    <property type="nucleotide sequence ID" value="XM_021718645.1"/>
</dbReference>
<evidence type="ECO:0000313" key="4">
    <source>
        <dbReference type="RefSeq" id="XP_021574321.1"/>
    </source>
</evidence>
<evidence type="ECO:0000256" key="1">
    <source>
        <dbReference type="SAM" id="MobiDB-lite"/>
    </source>
</evidence>
<evidence type="ECO:0000313" key="2">
    <source>
        <dbReference type="Proteomes" id="UP000189704"/>
    </source>
</evidence>
<sequence>MAPSPAHLPLLQSPAPVQVGPPIPSFRRMTNVPLQQIPHSSATRRSRAPTWGQLKALTSQAERLVQEHGGNASDPATLFLSMMTVVACQSVSEEENGPSENSE</sequence>
<gene>
    <name evidence="3 4" type="primary">LOC103272708</name>
</gene>
<proteinExistence type="predicted"/>
<protein>
    <submittedName>
        <fullName evidence="3 4">MAPK-interacting and spindle-stabilizing protein-like</fullName>
    </submittedName>
</protein>
<organism evidence="2 3">
    <name type="scientific">Carlito syrichta</name>
    <name type="common">Philippine tarsier</name>
    <name type="synonym">Tarsius syrichta</name>
    <dbReference type="NCBI Taxonomy" id="1868482"/>
    <lineage>
        <taxon>Eukaryota</taxon>
        <taxon>Metazoa</taxon>
        <taxon>Chordata</taxon>
        <taxon>Craniata</taxon>
        <taxon>Vertebrata</taxon>
        <taxon>Euteleostomi</taxon>
        <taxon>Mammalia</taxon>
        <taxon>Eutheria</taxon>
        <taxon>Euarchontoglires</taxon>
        <taxon>Primates</taxon>
        <taxon>Haplorrhini</taxon>
        <taxon>Tarsiiformes</taxon>
        <taxon>Tarsiidae</taxon>
        <taxon>Carlito</taxon>
    </lineage>
</organism>
<keyword evidence="2" id="KW-1185">Reference proteome</keyword>
<name>A0A3Q0EJ75_CARSF</name>
<dbReference type="Proteomes" id="UP000189704">
    <property type="component" value="Unplaced"/>
</dbReference>
<dbReference type="RefSeq" id="XP_021574321.1">
    <property type="nucleotide sequence ID" value="XM_021718646.1"/>
</dbReference>
<reference evidence="3 4" key="1">
    <citation type="submission" date="2025-04" db="UniProtKB">
        <authorList>
            <consortium name="RefSeq"/>
        </authorList>
    </citation>
    <scope>IDENTIFICATION</scope>
</reference>
<dbReference type="OrthoDB" id="9623856at2759"/>
<feature type="region of interest" description="Disordered" evidence="1">
    <location>
        <begin position="1"/>
        <end position="28"/>
    </location>
</feature>
<dbReference type="GeneID" id="103272708"/>
<accession>A0A3Q0EJ75</accession>
<evidence type="ECO:0000313" key="3">
    <source>
        <dbReference type="RefSeq" id="XP_021574320.1"/>
    </source>
</evidence>